<sequence length="432" mass="48184">MTTAKYINTKTQIGRVLAVLLCVIGVFLSASHVAWAQVASSVSLLDNRFRVDPSIEQITFVIYREEASSPVVLVRPDGEKYYAWKASDGVRWHQESAVDIISIDDPMPGPWQAIGKVTPKNNVKLISHLALTTDTLPLRLYQSEQLKFNARLTSNGEPLVLRDFLDRVTLKITLTKFVENESSLVKEARPIPLVLGEFRDDGQDLDEKAGDGVFTVRLSLDVAPGKYRAQVVSGNGVFLRAQEQEVLVYPAPITTTFIQARTAEQEHKVIVSGEPAMVAPGSLLVDVVHQGPETHRYQGQGQAEAERQKVQVSLPNNTDNGQYAWSGQVFATEASSGRPLMFPISEQTYSVVEEVDLAKAQQERLAQIALEQERRLQQATLEAREDKRTRSLIVILLGNFAVILLCAALWLCWRKWQARKAAQPEMQLTLKK</sequence>
<dbReference type="RefSeq" id="WP_168836275.1">
    <property type="nucleotide sequence ID" value="NZ_JABAIK010000008.1"/>
</dbReference>
<dbReference type="EMBL" id="JABAIK010000008">
    <property type="protein sequence ID" value="NLS13180.1"/>
    <property type="molecule type" value="Genomic_DNA"/>
</dbReference>
<proteinExistence type="predicted"/>
<protein>
    <submittedName>
        <fullName evidence="2">TIGR03503 family protein</fullName>
    </submittedName>
</protein>
<dbReference type="Proteomes" id="UP000535589">
    <property type="component" value="Unassembled WGS sequence"/>
</dbReference>
<keyword evidence="1" id="KW-0812">Transmembrane</keyword>
<comment type="caution">
    <text evidence="2">The sequence shown here is derived from an EMBL/GenBank/DDBJ whole genome shotgun (WGS) entry which is preliminary data.</text>
</comment>
<evidence type="ECO:0000313" key="3">
    <source>
        <dbReference type="Proteomes" id="UP000535589"/>
    </source>
</evidence>
<dbReference type="AlphaFoldDB" id="A0A7X8YH33"/>
<gene>
    <name evidence="2" type="ORF">HGP28_09785</name>
</gene>
<dbReference type="NCBIfam" id="TIGR03503">
    <property type="entry name" value="TIGR03503 family protein"/>
    <property type="match status" value="1"/>
</dbReference>
<evidence type="ECO:0000313" key="2">
    <source>
        <dbReference type="EMBL" id="NLS13180.1"/>
    </source>
</evidence>
<organism evidence="2 3">
    <name type="scientific">Vibrio agarilyticus</name>
    <dbReference type="NCBI Taxonomy" id="2726741"/>
    <lineage>
        <taxon>Bacteria</taxon>
        <taxon>Pseudomonadati</taxon>
        <taxon>Pseudomonadota</taxon>
        <taxon>Gammaproteobacteria</taxon>
        <taxon>Vibrionales</taxon>
        <taxon>Vibrionaceae</taxon>
        <taxon>Vibrio</taxon>
    </lineage>
</organism>
<feature type="transmembrane region" description="Helical" evidence="1">
    <location>
        <begin position="392"/>
        <end position="413"/>
    </location>
</feature>
<keyword evidence="1" id="KW-0472">Membrane</keyword>
<keyword evidence="3" id="KW-1185">Reference proteome</keyword>
<dbReference type="InterPro" id="IPR020010">
    <property type="entry name" value="CHP03503"/>
</dbReference>
<name>A0A7X8YH33_9VIBR</name>
<evidence type="ECO:0000256" key="1">
    <source>
        <dbReference type="SAM" id="Phobius"/>
    </source>
</evidence>
<reference evidence="2 3" key="1">
    <citation type="submission" date="2020-04" db="EMBL/GenBank/DDBJ databases">
        <title>Vibrio sp. SM6, a novel species isolated from seawater.</title>
        <authorList>
            <person name="Wang X."/>
        </authorList>
    </citation>
    <scope>NUCLEOTIDE SEQUENCE [LARGE SCALE GENOMIC DNA]</scope>
    <source>
        <strain evidence="2 3">SM6</strain>
    </source>
</reference>
<keyword evidence="1" id="KW-1133">Transmembrane helix</keyword>
<dbReference type="NCBIfam" id="NF041940">
    <property type="entry name" value="choice_anch_X"/>
    <property type="match status" value="1"/>
</dbReference>
<accession>A0A7X8YH33</accession>